<keyword evidence="3" id="KW-1185">Reference proteome</keyword>
<evidence type="ECO:0000313" key="3">
    <source>
        <dbReference type="Proteomes" id="UP000751190"/>
    </source>
</evidence>
<dbReference type="PANTHER" id="PTHR31239">
    <property type="entry name" value="NICOLIN 1"/>
    <property type="match status" value="1"/>
</dbReference>
<dbReference type="OrthoDB" id="73161at2759"/>
<dbReference type="InterPro" id="IPR040235">
    <property type="entry name" value="Nicolin-1"/>
</dbReference>
<reference evidence="2" key="1">
    <citation type="submission" date="2021-05" db="EMBL/GenBank/DDBJ databases">
        <title>The genome of the haptophyte Pavlova lutheri (Diacronema luteri, Pavlovales) - a model for lipid biosynthesis in eukaryotic algae.</title>
        <authorList>
            <person name="Hulatt C.J."/>
            <person name="Posewitz M.C."/>
        </authorList>
    </citation>
    <scope>NUCLEOTIDE SEQUENCE</scope>
    <source>
        <strain evidence="2">NIVA-4/92</strain>
    </source>
</reference>
<dbReference type="AlphaFoldDB" id="A0A8J5XP54"/>
<accession>A0A8J5XP54</accession>
<dbReference type="GO" id="GO:0005654">
    <property type="term" value="C:nucleoplasm"/>
    <property type="evidence" value="ECO:0007669"/>
    <property type="project" value="TreeGrafter"/>
</dbReference>
<sequence length="254" mass="26708">MGGGLVEVAFTLGAPQRVDELGANRRSSRLTQELYFSPPARLRAITFQNYYSAAVAVHVRGRALPPATDLSGASASTWHVALETTQLMDDPHFEDDAQRFHSFDLTSPQLAPVDVLDSAHALRLTYFQPSPAWADFGARRLACFTREDSAAAGALAADVHAVYSPHGSAVDALRPAWRSEHGALLAQMGNVLAAAARAAELVDELAAQSAQPGAEGQGAGCGAPLAAPPPGEWRGAPVRALEAGTPYGPRHAAR</sequence>
<comment type="caution">
    <text evidence="2">The sequence shown here is derived from an EMBL/GenBank/DDBJ whole genome shotgun (WGS) entry which is preliminary data.</text>
</comment>
<feature type="region of interest" description="Disordered" evidence="1">
    <location>
        <begin position="212"/>
        <end position="254"/>
    </location>
</feature>
<gene>
    <name evidence="2" type="ORF">KFE25_000302</name>
</gene>
<evidence type="ECO:0000313" key="2">
    <source>
        <dbReference type="EMBL" id="KAG8464134.1"/>
    </source>
</evidence>
<proteinExistence type="predicted"/>
<evidence type="ECO:0000256" key="1">
    <source>
        <dbReference type="SAM" id="MobiDB-lite"/>
    </source>
</evidence>
<dbReference type="Proteomes" id="UP000751190">
    <property type="component" value="Unassembled WGS sequence"/>
</dbReference>
<dbReference type="PANTHER" id="PTHR31239:SF2">
    <property type="entry name" value="NICOLIN-1"/>
    <property type="match status" value="1"/>
</dbReference>
<name>A0A8J5XP54_DIALT</name>
<dbReference type="EMBL" id="JAGTXO010000014">
    <property type="protein sequence ID" value="KAG8464134.1"/>
    <property type="molecule type" value="Genomic_DNA"/>
</dbReference>
<protein>
    <submittedName>
        <fullName evidence="2">Uncharacterized protein</fullName>
    </submittedName>
</protein>
<organism evidence="2 3">
    <name type="scientific">Diacronema lutheri</name>
    <name type="common">Unicellular marine alga</name>
    <name type="synonym">Monochrysis lutheri</name>
    <dbReference type="NCBI Taxonomy" id="2081491"/>
    <lineage>
        <taxon>Eukaryota</taxon>
        <taxon>Haptista</taxon>
        <taxon>Haptophyta</taxon>
        <taxon>Pavlovophyceae</taxon>
        <taxon>Pavlovales</taxon>
        <taxon>Pavlovaceae</taxon>
        <taxon>Diacronema</taxon>
    </lineage>
</organism>